<comment type="similarity">
    <text evidence="1 5">Belongs to the type-B carboxylesterase/lipase family.</text>
</comment>
<dbReference type="InterPro" id="IPR019826">
    <property type="entry name" value="Carboxylesterase_B_AS"/>
</dbReference>
<evidence type="ECO:0000256" key="5">
    <source>
        <dbReference type="RuleBase" id="RU361235"/>
    </source>
</evidence>
<name>B7QL23_IXOSC</name>
<feature type="domain" description="Carboxylesterase type B" evidence="6">
    <location>
        <begin position="30"/>
        <end position="433"/>
    </location>
</feature>
<dbReference type="InterPro" id="IPR002018">
    <property type="entry name" value="CarbesteraseB"/>
</dbReference>
<reference evidence="8" key="2">
    <citation type="submission" date="2020-05" db="UniProtKB">
        <authorList>
            <consortium name="EnsemblMetazoa"/>
        </authorList>
    </citation>
    <scope>IDENTIFICATION</scope>
    <source>
        <strain evidence="8">wikel</strain>
    </source>
</reference>
<dbReference type="PANTHER" id="PTHR43918:SF4">
    <property type="entry name" value="CARBOXYLIC ESTER HYDROLASE"/>
    <property type="match status" value="1"/>
</dbReference>
<evidence type="ECO:0000256" key="2">
    <source>
        <dbReference type="ARBA" id="ARBA00022487"/>
    </source>
</evidence>
<evidence type="ECO:0000313" key="8">
    <source>
        <dbReference type="EnsemblMetazoa" id="ISCW023610-PA"/>
    </source>
</evidence>
<dbReference type="PANTHER" id="PTHR43918">
    <property type="entry name" value="ACETYLCHOLINESTERASE"/>
    <property type="match status" value="1"/>
</dbReference>
<dbReference type="AlphaFoldDB" id="B7QL23"/>
<dbReference type="EMBL" id="DS963588">
    <property type="protein sequence ID" value="EEC19545.1"/>
    <property type="molecule type" value="Genomic_DNA"/>
</dbReference>
<organism>
    <name type="scientific">Ixodes scapularis</name>
    <name type="common">Black-legged tick</name>
    <name type="synonym">Deer tick</name>
    <dbReference type="NCBI Taxonomy" id="6945"/>
    <lineage>
        <taxon>Eukaryota</taxon>
        <taxon>Metazoa</taxon>
        <taxon>Ecdysozoa</taxon>
        <taxon>Arthropoda</taxon>
        <taxon>Chelicerata</taxon>
        <taxon>Arachnida</taxon>
        <taxon>Acari</taxon>
        <taxon>Parasitiformes</taxon>
        <taxon>Ixodida</taxon>
        <taxon>Ixodoidea</taxon>
        <taxon>Ixodidae</taxon>
        <taxon>Ixodinae</taxon>
        <taxon>Ixodes</taxon>
    </lineage>
</organism>
<dbReference type="InterPro" id="IPR050654">
    <property type="entry name" value="AChE-related_enzymes"/>
</dbReference>
<reference evidence="7 9" key="1">
    <citation type="submission" date="2008-03" db="EMBL/GenBank/DDBJ databases">
        <title>Annotation of Ixodes scapularis.</title>
        <authorList>
            <consortium name="Ixodes scapularis Genome Project Consortium"/>
            <person name="Caler E."/>
            <person name="Hannick L.I."/>
            <person name="Bidwell S."/>
            <person name="Joardar V."/>
            <person name="Thiagarajan M."/>
            <person name="Amedeo P."/>
            <person name="Galinsky K.J."/>
            <person name="Schobel S."/>
            <person name="Inman J."/>
            <person name="Hostetler J."/>
            <person name="Miller J."/>
            <person name="Hammond M."/>
            <person name="Megy K."/>
            <person name="Lawson D."/>
            <person name="Kodira C."/>
            <person name="Sutton G."/>
            <person name="Meyer J."/>
            <person name="Hill C.A."/>
            <person name="Birren B."/>
            <person name="Nene V."/>
            <person name="Collins F."/>
            <person name="Alarcon-Chaidez F."/>
            <person name="Wikel S."/>
            <person name="Strausberg R."/>
        </authorList>
    </citation>
    <scope>NUCLEOTIDE SEQUENCE [LARGE SCALE GENOMIC DNA]</scope>
    <source>
        <strain evidence="9">Wikel</strain>
        <strain evidence="7">Wikel colony</strain>
    </source>
</reference>
<evidence type="ECO:0000313" key="9">
    <source>
        <dbReference type="Proteomes" id="UP000001555"/>
    </source>
</evidence>
<dbReference type="VEuPathDB" id="VectorBase:ISCW023610"/>
<dbReference type="GO" id="GO:0052689">
    <property type="term" value="F:carboxylic ester hydrolase activity"/>
    <property type="evidence" value="ECO:0007669"/>
    <property type="project" value="UniProtKB-KW"/>
</dbReference>
<dbReference type="EMBL" id="ABJB010481940">
    <property type="status" value="NOT_ANNOTATED_CDS"/>
    <property type="molecule type" value="Genomic_DNA"/>
</dbReference>
<evidence type="ECO:0000256" key="3">
    <source>
        <dbReference type="ARBA" id="ARBA00022801"/>
    </source>
</evidence>
<dbReference type="EnsemblMetazoa" id="ISCW023610-RA">
    <property type="protein sequence ID" value="ISCW023610-PA"/>
    <property type="gene ID" value="ISCW023610"/>
</dbReference>
<dbReference type="InterPro" id="IPR029058">
    <property type="entry name" value="AB_hydrolase_fold"/>
</dbReference>
<proteinExistence type="inferred from homology"/>
<dbReference type="VEuPathDB" id="VectorBase:ISCP_015222"/>
<dbReference type="OrthoDB" id="19653at2759"/>
<accession>B7QL23</accession>
<keyword evidence="5" id="KW-0732">Signal</keyword>
<dbReference type="InParanoid" id="B7QL23"/>
<keyword evidence="4" id="KW-0325">Glycoprotein</keyword>
<dbReference type="EMBL" id="ABJB010122134">
    <property type="status" value="NOT_ANNOTATED_CDS"/>
    <property type="molecule type" value="Genomic_DNA"/>
</dbReference>
<evidence type="ECO:0000256" key="4">
    <source>
        <dbReference type="ARBA" id="ARBA00023180"/>
    </source>
</evidence>
<evidence type="ECO:0000256" key="1">
    <source>
        <dbReference type="ARBA" id="ARBA00005964"/>
    </source>
</evidence>
<dbReference type="EMBL" id="ABJB010270288">
    <property type="status" value="NOT_ANNOTATED_CDS"/>
    <property type="molecule type" value="Genomic_DNA"/>
</dbReference>
<dbReference type="Gene3D" id="3.40.50.1820">
    <property type="entry name" value="alpha/beta hydrolase"/>
    <property type="match status" value="1"/>
</dbReference>
<dbReference type="EMBL" id="ABJB010145720">
    <property type="status" value="NOT_ANNOTATED_CDS"/>
    <property type="molecule type" value="Genomic_DNA"/>
</dbReference>
<dbReference type="STRING" id="6945.B7QL23"/>
<evidence type="ECO:0000313" key="7">
    <source>
        <dbReference type="EMBL" id="EEC19545.1"/>
    </source>
</evidence>
<protein>
    <recommendedName>
        <fullName evidence="5">Carboxylic ester hydrolase</fullName>
        <ecNumber evidence="5">3.1.1.-</ecNumber>
    </recommendedName>
</protein>
<feature type="chain" id="PRO_5010753505" description="Carboxylic ester hydrolase" evidence="5">
    <location>
        <begin position="27"/>
        <end position="489"/>
    </location>
</feature>
<dbReference type="Proteomes" id="UP000001555">
    <property type="component" value="Unassembled WGS sequence"/>
</dbReference>
<dbReference type="EMBL" id="ABJB010147193">
    <property type="status" value="NOT_ANNOTATED_CDS"/>
    <property type="molecule type" value="Genomic_DNA"/>
</dbReference>
<dbReference type="HOGENOM" id="CLU_006586_13_0_1"/>
<dbReference type="VEuPathDB" id="VectorBase:ISCI023610"/>
<keyword evidence="9" id="KW-1185">Reference proteome</keyword>
<feature type="signal peptide" evidence="5">
    <location>
        <begin position="1"/>
        <end position="26"/>
    </location>
</feature>
<dbReference type="EMBL" id="ABJB010564829">
    <property type="status" value="NOT_ANNOTATED_CDS"/>
    <property type="molecule type" value="Genomic_DNA"/>
</dbReference>
<dbReference type="PROSITE" id="PS00122">
    <property type="entry name" value="CARBOXYLESTERASE_B_1"/>
    <property type="match status" value="1"/>
</dbReference>
<dbReference type="SUPFAM" id="SSF53474">
    <property type="entry name" value="alpha/beta-Hydrolases"/>
    <property type="match status" value="1"/>
</dbReference>
<keyword evidence="2" id="KW-0719">Serine esterase</keyword>
<dbReference type="EC" id="3.1.1.-" evidence="5"/>
<dbReference type="Pfam" id="PF00135">
    <property type="entry name" value="COesterase"/>
    <property type="match status" value="1"/>
</dbReference>
<gene>
    <name evidence="7" type="ORF">IscW_ISCW023610</name>
</gene>
<keyword evidence="3 5" id="KW-0378">Hydrolase</keyword>
<dbReference type="EMBL" id="ABJB011135305">
    <property type="status" value="NOT_ANNOTATED_CDS"/>
    <property type="molecule type" value="Genomic_DNA"/>
</dbReference>
<evidence type="ECO:0000259" key="6">
    <source>
        <dbReference type="Pfam" id="PF00135"/>
    </source>
</evidence>
<sequence length="489" mass="53533">MAVCGVLKVMALIWIVFLAVAGHSQADTIVRQTRLGMVKGILIEAYGGLVEVYKKIPFAEPPLGNLRFKEPVPRSPWEGTYDTTNGTSVCHQVLRATFFKSAENFTEDCLHLGIWTPSEAANSPVIVWIHGGGFARGSGFGETSDGLVLAATRGLVFVTINYRLGILGFLNANSPHAPGNQGLLDQHLALQWVQDNIRFFGGDPESVTIIGNSAGAMSVHAHILSPMSRGLFKRAVMLSGSHNNIDFMESVHESTIKGNDVAKLLGCSQYGRDLVSHPDEVIECLRSKTADELALAVSEVTAPKSFSFFPTFHDQFLPRVPAVAIDRGFFQDIDVLVGVTSDECSVFVVIPPGSVLFRESMDGIDENTLERALREKVSLWTRFDIQVMTEEYLSKVPAGDKLALTKAYLNSVSDRLFNCPVQFFAEKHAARGNAPWKVKEDFTEEDRTVSDSFVTMIESFVRNGAALLSNLARNDLALMDARGPRGYSA</sequence>
<dbReference type="PaxDb" id="6945-B7QL23"/>